<dbReference type="HOGENOM" id="CLU_211458_1_0_6"/>
<dbReference type="Proteomes" id="UP000032721">
    <property type="component" value="Chromosome"/>
</dbReference>
<dbReference type="EMBL" id="FO704550">
    <property type="protein sequence ID" value="CDG18787.1"/>
    <property type="molecule type" value="Genomic_DNA"/>
</dbReference>
<protein>
    <submittedName>
        <fullName evidence="1">Uncharacterized protein</fullName>
    </submittedName>
</protein>
<keyword evidence="4" id="KW-1185">Reference proteome</keyword>
<evidence type="ECO:0000313" key="3">
    <source>
        <dbReference type="Proteomes" id="UP000032721"/>
    </source>
</evidence>
<evidence type="ECO:0000313" key="2">
    <source>
        <dbReference type="EMBL" id="TYO92334.1"/>
    </source>
</evidence>
<dbReference type="AlphaFoldDB" id="A0A068QUW5"/>
<dbReference type="EMBL" id="VNHN01000137">
    <property type="protein sequence ID" value="TYO92334.1"/>
    <property type="molecule type" value="Genomic_DNA"/>
</dbReference>
<reference evidence="1 3" key="1">
    <citation type="submission" date="2013-07" db="EMBL/GenBank/DDBJ databases">
        <authorList>
            <person name="Genoscope - CEA"/>
        </authorList>
    </citation>
    <scope>NUCLEOTIDE SEQUENCE [LARGE SCALE GENOMIC DNA]</scope>
    <source>
        <strain evidence="1">FRM16</strain>
        <strain evidence="3">FRM16 / DSM 17909</strain>
    </source>
</reference>
<reference evidence="2 4" key="2">
    <citation type="submission" date="2019-07" db="EMBL/GenBank/DDBJ databases">
        <title>Genomic Encyclopedia of Type Strains, Phase I: the one thousand microbial genomes (KMG-I) project.</title>
        <authorList>
            <person name="Kyrpides N."/>
        </authorList>
    </citation>
    <scope>NUCLEOTIDE SEQUENCE [LARGE SCALE GENOMIC DNA]</scope>
    <source>
        <strain evidence="2 4">DSM 17909</strain>
    </source>
</reference>
<dbReference type="STRING" id="351671.XDD1_3088"/>
<organism evidence="1 3">
    <name type="scientific">Xenorhabdus doucetiae</name>
    <dbReference type="NCBI Taxonomy" id="351671"/>
    <lineage>
        <taxon>Bacteria</taxon>
        <taxon>Pseudomonadati</taxon>
        <taxon>Pseudomonadota</taxon>
        <taxon>Gammaproteobacteria</taxon>
        <taxon>Enterobacterales</taxon>
        <taxon>Morganellaceae</taxon>
        <taxon>Xenorhabdus</taxon>
    </lineage>
</organism>
<sequence length="50" mass="6131">MNEQETEQLVKGLLKHSEHYQQSKQIAPEKLMARRTTQRERELMECFRNR</sequence>
<name>A0A068QUW5_9GAMM</name>
<evidence type="ECO:0000313" key="1">
    <source>
        <dbReference type="EMBL" id="CDG18787.1"/>
    </source>
</evidence>
<dbReference type="KEGG" id="xdo:XDD1_3088"/>
<evidence type="ECO:0000313" key="4">
    <source>
        <dbReference type="Proteomes" id="UP000324170"/>
    </source>
</evidence>
<accession>A0A068QUW5</accession>
<dbReference type="Proteomes" id="UP000324170">
    <property type="component" value="Unassembled WGS sequence"/>
</dbReference>
<proteinExistence type="predicted"/>
<dbReference type="RefSeq" id="WP_167541635.1">
    <property type="nucleotide sequence ID" value="NZ_CAWMED010000001.1"/>
</dbReference>
<gene>
    <name evidence="2" type="ORF">LY16_03683</name>
    <name evidence="1" type="ORF">XDD1_3088</name>
</gene>